<dbReference type="Proteomes" id="UP000814128">
    <property type="component" value="Unassembled WGS sequence"/>
</dbReference>
<reference evidence="1" key="2">
    <citation type="journal article" date="2022" name="New Phytol.">
        <title>Evolutionary transition to the ectomycorrhizal habit in the genomes of a hyperdiverse lineage of mushroom-forming fungi.</title>
        <authorList>
            <person name="Looney B."/>
            <person name="Miyauchi S."/>
            <person name="Morin E."/>
            <person name="Drula E."/>
            <person name="Courty P.E."/>
            <person name="Kohler A."/>
            <person name="Kuo A."/>
            <person name="LaButti K."/>
            <person name="Pangilinan J."/>
            <person name="Lipzen A."/>
            <person name="Riley R."/>
            <person name="Andreopoulos W."/>
            <person name="He G."/>
            <person name="Johnson J."/>
            <person name="Nolan M."/>
            <person name="Tritt A."/>
            <person name="Barry K.W."/>
            <person name="Grigoriev I.V."/>
            <person name="Nagy L.G."/>
            <person name="Hibbett D."/>
            <person name="Henrissat B."/>
            <person name="Matheny P.B."/>
            <person name="Labbe J."/>
            <person name="Martin F.M."/>
        </authorList>
    </citation>
    <scope>NUCLEOTIDE SEQUENCE</scope>
    <source>
        <strain evidence="1">EC-137</strain>
    </source>
</reference>
<evidence type="ECO:0000313" key="1">
    <source>
        <dbReference type="EMBL" id="KAI0026820.1"/>
    </source>
</evidence>
<sequence>MAVPRTRKAPVLLLNGKELLLPASLKYTQRRFPVGLAAHSAPHHLFIYDNLDADDTTAWIFTHDGEWEEVNDGYVHPESRDRVLHIHSINGEPNWITHQSYTAVGAAADAVDADGVAGTTVFFRTLDFSALPVIVGAIEHPTNIPK</sequence>
<dbReference type="EMBL" id="MU274166">
    <property type="protein sequence ID" value="KAI0026820.1"/>
    <property type="molecule type" value="Genomic_DNA"/>
</dbReference>
<accession>A0ACB8Q5D3</accession>
<gene>
    <name evidence="1" type="ORF">K488DRAFT_91820</name>
</gene>
<comment type="caution">
    <text evidence="1">The sequence shown here is derived from an EMBL/GenBank/DDBJ whole genome shotgun (WGS) entry which is preliminary data.</text>
</comment>
<evidence type="ECO:0000313" key="2">
    <source>
        <dbReference type="Proteomes" id="UP000814128"/>
    </source>
</evidence>
<proteinExistence type="predicted"/>
<keyword evidence="2" id="KW-1185">Reference proteome</keyword>
<name>A0ACB8Q5D3_9AGAM</name>
<protein>
    <submittedName>
        <fullName evidence="1">Uncharacterized protein</fullName>
    </submittedName>
</protein>
<reference evidence="1" key="1">
    <citation type="submission" date="2021-02" db="EMBL/GenBank/DDBJ databases">
        <authorList>
            <consortium name="DOE Joint Genome Institute"/>
            <person name="Ahrendt S."/>
            <person name="Looney B.P."/>
            <person name="Miyauchi S."/>
            <person name="Morin E."/>
            <person name="Drula E."/>
            <person name="Courty P.E."/>
            <person name="Chicoki N."/>
            <person name="Fauchery L."/>
            <person name="Kohler A."/>
            <person name="Kuo A."/>
            <person name="Labutti K."/>
            <person name="Pangilinan J."/>
            <person name="Lipzen A."/>
            <person name="Riley R."/>
            <person name="Andreopoulos W."/>
            <person name="He G."/>
            <person name="Johnson J."/>
            <person name="Barry K.W."/>
            <person name="Grigoriev I.V."/>
            <person name="Nagy L."/>
            <person name="Hibbett D."/>
            <person name="Henrissat B."/>
            <person name="Matheny P.B."/>
            <person name="Labbe J."/>
            <person name="Martin F."/>
        </authorList>
    </citation>
    <scope>NUCLEOTIDE SEQUENCE</scope>
    <source>
        <strain evidence="1">EC-137</strain>
    </source>
</reference>
<organism evidence="1 2">
    <name type="scientific">Vararia minispora EC-137</name>
    <dbReference type="NCBI Taxonomy" id="1314806"/>
    <lineage>
        <taxon>Eukaryota</taxon>
        <taxon>Fungi</taxon>
        <taxon>Dikarya</taxon>
        <taxon>Basidiomycota</taxon>
        <taxon>Agaricomycotina</taxon>
        <taxon>Agaricomycetes</taxon>
        <taxon>Russulales</taxon>
        <taxon>Lachnocladiaceae</taxon>
        <taxon>Vararia</taxon>
    </lineage>
</organism>